<keyword evidence="1" id="KW-0812">Transmembrane</keyword>
<feature type="transmembrane region" description="Helical" evidence="1">
    <location>
        <begin position="39"/>
        <end position="61"/>
    </location>
</feature>
<evidence type="ECO:0000313" key="3">
    <source>
        <dbReference type="Proteomes" id="UP001629059"/>
    </source>
</evidence>
<gene>
    <name evidence="2" type="ORF">ABS768_06290</name>
</gene>
<dbReference type="EMBL" id="JBELQB010000004">
    <property type="protein sequence ID" value="MFL9837101.1"/>
    <property type="molecule type" value="Genomic_DNA"/>
</dbReference>
<name>A0ABW8YA64_9FLAO</name>
<protein>
    <recommendedName>
        <fullName evidence="4">Phospholipase D-like protein</fullName>
    </recommendedName>
</protein>
<comment type="caution">
    <text evidence="2">The sequence shown here is derived from an EMBL/GenBank/DDBJ whole genome shotgun (WGS) entry which is preliminary data.</text>
</comment>
<dbReference type="RefSeq" id="WP_408074119.1">
    <property type="nucleotide sequence ID" value="NZ_JBELQB010000004.1"/>
</dbReference>
<dbReference type="Proteomes" id="UP001629059">
    <property type="component" value="Unassembled WGS sequence"/>
</dbReference>
<keyword evidence="1" id="KW-1133">Transmembrane helix</keyword>
<sequence length="85" mass="9840">MERAQLSLGGLLLLLFIITIVVVLLVVPVKMANRRGRSAIGWFLFSLIFSPFLAMLFLLLLGETNAKRHERIIEEEELRNRYRVN</sequence>
<evidence type="ECO:0000256" key="1">
    <source>
        <dbReference type="SAM" id="Phobius"/>
    </source>
</evidence>
<organism evidence="2 3">
    <name type="scientific">Flavobacterium rhizophilum</name>
    <dbReference type="NCBI Taxonomy" id="3163296"/>
    <lineage>
        <taxon>Bacteria</taxon>
        <taxon>Pseudomonadati</taxon>
        <taxon>Bacteroidota</taxon>
        <taxon>Flavobacteriia</taxon>
        <taxon>Flavobacteriales</taxon>
        <taxon>Flavobacteriaceae</taxon>
        <taxon>Flavobacterium</taxon>
    </lineage>
</organism>
<evidence type="ECO:0000313" key="2">
    <source>
        <dbReference type="EMBL" id="MFL9837101.1"/>
    </source>
</evidence>
<keyword evidence="3" id="KW-1185">Reference proteome</keyword>
<reference evidence="2 3" key="1">
    <citation type="submission" date="2024-06" db="EMBL/GenBank/DDBJ databases">
        <authorList>
            <person name="Kaempfer P."/>
            <person name="Viver T."/>
        </authorList>
    </citation>
    <scope>NUCLEOTIDE SEQUENCE [LARGE SCALE GENOMIC DNA]</scope>
    <source>
        <strain evidence="2 3">ST-75</strain>
    </source>
</reference>
<evidence type="ECO:0008006" key="4">
    <source>
        <dbReference type="Google" id="ProtNLM"/>
    </source>
</evidence>
<proteinExistence type="predicted"/>
<keyword evidence="1" id="KW-0472">Membrane</keyword>
<feature type="transmembrane region" description="Helical" evidence="1">
    <location>
        <begin position="6"/>
        <end position="27"/>
    </location>
</feature>
<accession>A0ABW8YA64</accession>